<dbReference type="InterPro" id="IPR050858">
    <property type="entry name" value="Mal-CoA-ACP_Trans/PKS_FabD"/>
</dbReference>
<dbReference type="InterPro" id="IPR016036">
    <property type="entry name" value="Malonyl_transacylase_ACP-bd"/>
</dbReference>
<proteinExistence type="predicted"/>
<evidence type="ECO:0000313" key="7">
    <source>
        <dbReference type="Proteomes" id="UP001595872"/>
    </source>
</evidence>
<evidence type="ECO:0000256" key="1">
    <source>
        <dbReference type="ARBA" id="ARBA00013258"/>
    </source>
</evidence>
<dbReference type="SUPFAM" id="SSF52151">
    <property type="entry name" value="FabD/lysophospholipase-like"/>
    <property type="match status" value="1"/>
</dbReference>
<dbReference type="Gene3D" id="3.40.366.10">
    <property type="entry name" value="Malonyl-Coenzyme A Acyl Carrier Protein, domain 2"/>
    <property type="match status" value="1"/>
</dbReference>
<feature type="domain" description="Malonyl-CoA:ACP transacylase (MAT)" evidence="5">
    <location>
        <begin position="7"/>
        <end position="336"/>
    </location>
</feature>
<gene>
    <name evidence="6" type="ORF">ACFPCY_41460</name>
</gene>
<dbReference type="InterPro" id="IPR016035">
    <property type="entry name" value="Acyl_Trfase/lysoPLipase"/>
</dbReference>
<evidence type="ECO:0000259" key="5">
    <source>
        <dbReference type="SMART" id="SM00827"/>
    </source>
</evidence>
<comment type="catalytic activity">
    <reaction evidence="4">
        <text>holo-[ACP] + malonyl-CoA = malonyl-[ACP] + CoA</text>
        <dbReference type="Rhea" id="RHEA:41792"/>
        <dbReference type="Rhea" id="RHEA-COMP:9623"/>
        <dbReference type="Rhea" id="RHEA-COMP:9685"/>
        <dbReference type="ChEBI" id="CHEBI:57287"/>
        <dbReference type="ChEBI" id="CHEBI:57384"/>
        <dbReference type="ChEBI" id="CHEBI:64479"/>
        <dbReference type="ChEBI" id="CHEBI:78449"/>
        <dbReference type="EC" id="2.3.1.39"/>
    </reaction>
</comment>
<keyword evidence="7" id="KW-1185">Reference proteome</keyword>
<keyword evidence="2 6" id="KW-0808">Transferase</keyword>
<dbReference type="EMBL" id="JBHSIT010000020">
    <property type="protein sequence ID" value="MFC4913812.1"/>
    <property type="molecule type" value="Genomic_DNA"/>
</dbReference>
<dbReference type="SMART" id="SM00827">
    <property type="entry name" value="PKS_AT"/>
    <property type="match status" value="1"/>
</dbReference>
<dbReference type="Proteomes" id="UP001595872">
    <property type="component" value="Unassembled WGS sequence"/>
</dbReference>
<dbReference type="SUPFAM" id="SSF55048">
    <property type="entry name" value="Probable ACP-binding domain of malonyl-CoA ACP transacylase"/>
    <property type="match status" value="1"/>
</dbReference>
<evidence type="ECO:0000256" key="2">
    <source>
        <dbReference type="ARBA" id="ARBA00022679"/>
    </source>
</evidence>
<dbReference type="PANTHER" id="PTHR42681">
    <property type="entry name" value="MALONYL-COA-ACYL CARRIER PROTEIN TRANSACYLASE, MITOCHONDRIAL"/>
    <property type="match status" value="1"/>
</dbReference>
<evidence type="ECO:0000313" key="6">
    <source>
        <dbReference type="EMBL" id="MFC4913812.1"/>
    </source>
</evidence>
<comment type="caution">
    <text evidence="6">The sequence shown here is derived from an EMBL/GenBank/DDBJ whole genome shotgun (WGS) entry which is preliminary data.</text>
</comment>
<organism evidence="6 7">
    <name type="scientific">Actinomadura gamaensis</name>
    <dbReference type="NCBI Taxonomy" id="1763541"/>
    <lineage>
        <taxon>Bacteria</taxon>
        <taxon>Bacillati</taxon>
        <taxon>Actinomycetota</taxon>
        <taxon>Actinomycetes</taxon>
        <taxon>Streptosporangiales</taxon>
        <taxon>Thermomonosporaceae</taxon>
        <taxon>Actinomadura</taxon>
    </lineage>
</organism>
<accession>A0ABV9UCF9</accession>
<evidence type="ECO:0000256" key="4">
    <source>
        <dbReference type="ARBA" id="ARBA00048462"/>
    </source>
</evidence>
<sequence length="340" mass="36826">MVRTALMFPGLGAFFPAAFRYHSTARRIAVETAAQIDPVVCEYGLAPVGPSLLDGEPLDTAPGSPVADTESTDAETTDTGIADTMVLAVYAAEITCYRVLREEGRIAGDVLIGHSLGEYAALVAAGAFSVADGARLLCERSASLRRCRIPPGAMLAVSVSRRYAERWARQAEDVVVAAVNGPEQVVLSGREDEILALQARLTSEGHAATLLRTGRLPHHHPLLTKAYLDYTWRVQSVAQEPLRRAVHSPLLRRRYRACDDLRQALALQMILPVDFLGAVTELRGDGIEDFIECGLRCALTNLLSVAAPDARAAAPFRMRTTPHDLRNALDALRPALQEDP</sequence>
<dbReference type="PANTHER" id="PTHR42681:SF1">
    <property type="entry name" value="MALONYL-COA-ACYL CARRIER PROTEIN TRANSACYLASE, MITOCHONDRIAL"/>
    <property type="match status" value="1"/>
</dbReference>
<keyword evidence="3 6" id="KW-0012">Acyltransferase</keyword>
<evidence type="ECO:0000256" key="3">
    <source>
        <dbReference type="ARBA" id="ARBA00023315"/>
    </source>
</evidence>
<dbReference type="InterPro" id="IPR001227">
    <property type="entry name" value="Ac_transferase_dom_sf"/>
</dbReference>
<dbReference type="InterPro" id="IPR014043">
    <property type="entry name" value="Acyl_transferase_dom"/>
</dbReference>
<protein>
    <recommendedName>
        <fullName evidence="1">[acyl-carrier-protein] S-malonyltransferase</fullName>
        <ecNumber evidence="1">2.3.1.39</ecNumber>
    </recommendedName>
</protein>
<dbReference type="EC" id="2.3.1.39" evidence="1"/>
<name>A0ABV9UCF9_9ACTN</name>
<dbReference type="Pfam" id="PF00698">
    <property type="entry name" value="Acyl_transf_1"/>
    <property type="match status" value="1"/>
</dbReference>
<dbReference type="RefSeq" id="WP_378265092.1">
    <property type="nucleotide sequence ID" value="NZ_JBHSIT010000020.1"/>
</dbReference>
<dbReference type="GO" id="GO:0004314">
    <property type="term" value="F:[acyl-carrier-protein] S-malonyltransferase activity"/>
    <property type="evidence" value="ECO:0007669"/>
    <property type="project" value="UniProtKB-EC"/>
</dbReference>
<reference evidence="7" key="1">
    <citation type="journal article" date="2019" name="Int. J. Syst. Evol. Microbiol.">
        <title>The Global Catalogue of Microorganisms (GCM) 10K type strain sequencing project: providing services to taxonomists for standard genome sequencing and annotation.</title>
        <authorList>
            <consortium name="The Broad Institute Genomics Platform"/>
            <consortium name="The Broad Institute Genome Sequencing Center for Infectious Disease"/>
            <person name="Wu L."/>
            <person name="Ma J."/>
        </authorList>
    </citation>
    <scope>NUCLEOTIDE SEQUENCE [LARGE SCALE GENOMIC DNA]</scope>
    <source>
        <strain evidence="7">KLKA75</strain>
    </source>
</reference>